<dbReference type="RefSeq" id="WP_073708461.1">
    <property type="nucleotide sequence ID" value="NZ_MQSV01000001.1"/>
</dbReference>
<name>A0A1Q5PQ58_9ACTO</name>
<evidence type="ECO:0000313" key="1">
    <source>
        <dbReference type="EMBL" id="OKL49570.1"/>
    </source>
</evidence>
<gene>
    <name evidence="1" type="ORF">BSR29_01020</name>
</gene>
<evidence type="ECO:0008006" key="3">
    <source>
        <dbReference type="Google" id="ProtNLM"/>
    </source>
</evidence>
<sequence length="209" mass="22997">MLTIDPNLPAPLLPLAWLIDTWEGYRLDLSAETPARLTTKIYAVEDKLRWENTYQTGTSTEEIIPGDSARVGAEKIQAETGTPTVTETLEIAVTQTQPVPENERQAPGEVQSFLEINSLNENGESLREWVGVARGPQIQIQSLGGNQEAEKGVGRIRLIGLVGGELMWSEDRFATRDYTEAVSQGRAMAEDATTSTAIARLTRQEQQEA</sequence>
<protein>
    <recommendedName>
        <fullName evidence="3">THAP4-like heme-binding beta-barrel domain-containing protein</fullName>
    </recommendedName>
</protein>
<keyword evidence="2" id="KW-1185">Reference proteome</keyword>
<dbReference type="EMBL" id="MQSV01000001">
    <property type="protein sequence ID" value="OKL49570.1"/>
    <property type="molecule type" value="Genomic_DNA"/>
</dbReference>
<dbReference type="InterPro" id="IPR012674">
    <property type="entry name" value="Calycin"/>
</dbReference>
<accession>A0A1Q5PQ58</accession>
<reference evidence="1 2" key="1">
    <citation type="submission" date="2016-11" db="EMBL/GenBank/DDBJ databases">
        <title>Actinomyces gypaetusis sp. nov. isolated from the vulture Gypaetus barbatus in Qinghai Tibet Plateau China.</title>
        <authorList>
            <person name="Meng X."/>
        </authorList>
    </citation>
    <scope>NUCLEOTIDE SEQUENCE [LARGE SCALE GENOMIC DNA]</scope>
    <source>
        <strain evidence="1 2">VUL4_2</strain>
    </source>
</reference>
<dbReference type="AlphaFoldDB" id="A0A1Q5PQ58"/>
<organism evidence="1 2">
    <name type="scientific">Boudabousia liubingyangii</name>
    <dbReference type="NCBI Taxonomy" id="1921764"/>
    <lineage>
        <taxon>Bacteria</taxon>
        <taxon>Bacillati</taxon>
        <taxon>Actinomycetota</taxon>
        <taxon>Actinomycetes</taxon>
        <taxon>Actinomycetales</taxon>
        <taxon>Actinomycetaceae</taxon>
        <taxon>Boudabousia</taxon>
    </lineage>
</organism>
<comment type="caution">
    <text evidence="1">The sequence shown here is derived from an EMBL/GenBank/DDBJ whole genome shotgun (WGS) entry which is preliminary data.</text>
</comment>
<proteinExistence type="predicted"/>
<evidence type="ECO:0000313" key="2">
    <source>
        <dbReference type="Proteomes" id="UP000186785"/>
    </source>
</evidence>
<dbReference type="Gene3D" id="2.40.128.20">
    <property type="match status" value="1"/>
</dbReference>
<dbReference type="STRING" id="1921764.BSR28_01500"/>
<dbReference type="Proteomes" id="UP000186785">
    <property type="component" value="Unassembled WGS sequence"/>
</dbReference>